<dbReference type="GeneID" id="63836554"/>
<dbReference type="Proteomes" id="UP000803844">
    <property type="component" value="Unassembled WGS sequence"/>
</dbReference>
<evidence type="ECO:0000313" key="1">
    <source>
        <dbReference type="EMBL" id="KAF3771279.1"/>
    </source>
</evidence>
<protein>
    <submittedName>
        <fullName evidence="1">Uncharacterized protein</fullName>
    </submittedName>
</protein>
<accession>A0A9P4YD13</accession>
<sequence length="89" mass="10211">MNRERYLKRIQRNAAKRSAVQLCGAGQVVRSHRVLGPRYQRMMLVLSVLSEDFAVIRPGPVRDPQRSVQVDRPGKLRGQKWLSICLPIC</sequence>
<name>A0A9P4YD13_CRYP1</name>
<organism evidence="1 2">
    <name type="scientific">Cryphonectria parasitica (strain ATCC 38755 / EP155)</name>
    <dbReference type="NCBI Taxonomy" id="660469"/>
    <lineage>
        <taxon>Eukaryota</taxon>
        <taxon>Fungi</taxon>
        <taxon>Dikarya</taxon>
        <taxon>Ascomycota</taxon>
        <taxon>Pezizomycotina</taxon>
        <taxon>Sordariomycetes</taxon>
        <taxon>Sordariomycetidae</taxon>
        <taxon>Diaporthales</taxon>
        <taxon>Cryphonectriaceae</taxon>
        <taxon>Cryphonectria-Endothia species complex</taxon>
        <taxon>Cryphonectria</taxon>
    </lineage>
</organism>
<gene>
    <name evidence="1" type="ORF">M406DRAFT_320704</name>
</gene>
<comment type="caution">
    <text evidence="1">The sequence shown here is derived from an EMBL/GenBank/DDBJ whole genome shotgun (WGS) entry which is preliminary data.</text>
</comment>
<keyword evidence="2" id="KW-1185">Reference proteome</keyword>
<dbReference type="RefSeq" id="XP_040782240.1">
    <property type="nucleotide sequence ID" value="XM_040919425.1"/>
</dbReference>
<dbReference type="EMBL" id="MU032344">
    <property type="protein sequence ID" value="KAF3771279.1"/>
    <property type="molecule type" value="Genomic_DNA"/>
</dbReference>
<evidence type="ECO:0000313" key="2">
    <source>
        <dbReference type="Proteomes" id="UP000803844"/>
    </source>
</evidence>
<proteinExistence type="predicted"/>
<dbReference type="AlphaFoldDB" id="A0A9P4YD13"/>
<reference evidence="1" key="1">
    <citation type="journal article" date="2020" name="Phytopathology">
        <title>Genome sequence of the chestnut blight fungus Cryphonectria parasitica EP155: A fundamental resource for an archetypical invasive plant pathogen.</title>
        <authorList>
            <person name="Crouch J.A."/>
            <person name="Dawe A."/>
            <person name="Aerts A."/>
            <person name="Barry K."/>
            <person name="Churchill A.C.L."/>
            <person name="Grimwood J."/>
            <person name="Hillman B."/>
            <person name="Milgroom M.G."/>
            <person name="Pangilinan J."/>
            <person name="Smith M."/>
            <person name="Salamov A."/>
            <person name="Schmutz J."/>
            <person name="Yadav J."/>
            <person name="Grigoriev I.V."/>
            <person name="Nuss D."/>
        </authorList>
    </citation>
    <scope>NUCLEOTIDE SEQUENCE</scope>
    <source>
        <strain evidence="1">EP155</strain>
    </source>
</reference>